<evidence type="ECO:0008006" key="4">
    <source>
        <dbReference type="Google" id="ProtNLM"/>
    </source>
</evidence>
<evidence type="ECO:0000313" key="3">
    <source>
        <dbReference type="Proteomes" id="UP000231183"/>
    </source>
</evidence>
<feature type="transmembrane region" description="Helical" evidence="1">
    <location>
        <begin position="93"/>
        <end position="114"/>
    </location>
</feature>
<feature type="transmembrane region" description="Helical" evidence="1">
    <location>
        <begin position="253"/>
        <end position="272"/>
    </location>
</feature>
<organism evidence="2 3">
    <name type="scientific">Candidatus Magasanikbacteria bacterium CG10_big_fil_rev_8_21_14_0_10_40_10</name>
    <dbReference type="NCBI Taxonomy" id="1974648"/>
    <lineage>
        <taxon>Bacteria</taxon>
        <taxon>Candidatus Magasanikiibacteriota</taxon>
    </lineage>
</organism>
<reference evidence="3" key="1">
    <citation type="submission" date="2017-09" db="EMBL/GenBank/DDBJ databases">
        <title>Depth-based differentiation of microbial function through sediment-hosted aquifers and enrichment of novel symbionts in the deep terrestrial subsurface.</title>
        <authorList>
            <person name="Probst A.J."/>
            <person name="Ladd B."/>
            <person name="Jarett J.K."/>
            <person name="Geller-Mcgrath D.E."/>
            <person name="Sieber C.M.K."/>
            <person name="Emerson J.B."/>
            <person name="Anantharaman K."/>
            <person name="Thomas B.C."/>
            <person name="Malmstrom R."/>
            <person name="Stieglmeier M."/>
            <person name="Klingl A."/>
            <person name="Woyke T."/>
            <person name="Ryan C.M."/>
            <person name="Banfield J.F."/>
        </authorList>
    </citation>
    <scope>NUCLEOTIDE SEQUENCE [LARGE SCALE GENOMIC DNA]</scope>
</reference>
<comment type="caution">
    <text evidence="2">The sequence shown here is derived from an EMBL/GenBank/DDBJ whole genome shotgun (WGS) entry which is preliminary data.</text>
</comment>
<sequence length="326" mass="36903">MKEPSYYDAIVHSWQVVWHHKTLWALGLLSAFLGQFGLSDFFARLWFLQTNGAVLNLAQGFWANFGFVNQASLTAGNIAGLIWLGLLGLGIMIVLIFVAITAQGALIIYVSAWFKNKKYSDFYKAWHKSVSHFWSMFWVVAVFRLVCVFMLGLAALIIKYYSILQSGSYQFLIGFSLGLILFFYLVFSIIYIYSLAYVVVDNNRARQALSKAVKLFSRHLLVSLEVGVMLVFFNLVLFVLLATVLILAYIPALIIWIFAGIFNLTALAKFGFALGALLWIIMIVLSASVFNAFNIGAWTYLFVKMHKHGISSRIVDFFGRLSRLKK</sequence>
<name>A0A2M6W3F5_9BACT</name>
<evidence type="ECO:0000313" key="2">
    <source>
        <dbReference type="EMBL" id="PIT87333.1"/>
    </source>
</evidence>
<gene>
    <name evidence="2" type="ORF">COU31_03570</name>
</gene>
<proteinExistence type="predicted"/>
<feature type="transmembrane region" description="Helical" evidence="1">
    <location>
        <begin position="23"/>
        <end position="47"/>
    </location>
</feature>
<dbReference type="EMBL" id="PFBX01000037">
    <property type="protein sequence ID" value="PIT87333.1"/>
    <property type="molecule type" value="Genomic_DNA"/>
</dbReference>
<dbReference type="AlphaFoldDB" id="A0A2M6W3F5"/>
<feature type="transmembrane region" description="Helical" evidence="1">
    <location>
        <begin position="67"/>
        <end position="86"/>
    </location>
</feature>
<keyword evidence="1" id="KW-1133">Transmembrane helix</keyword>
<feature type="transmembrane region" description="Helical" evidence="1">
    <location>
        <begin position="170"/>
        <end position="200"/>
    </location>
</feature>
<protein>
    <recommendedName>
        <fullName evidence="4">Glycerophosphoryl diester phosphodiesterase membrane domain-containing protein</fullName>
    </recommendedName>
</protein>
<keyword evidence="1" id="KW-0472">Membrane</keyword>
<feature type="transmembrane region" description="Helical" evidence="1">
    <location>
        <begin position="134"/>
        <end position="158"/>
    </location>
</feature>
<keyword evidence="1" id="KW-0812">Transmembrane</keyword>
<feature type="transmembrane region" description="Helical" evidence="1">
    <location>
        <begin position="220"/>
        <end position="246"/>
    </location>
</feature>
<dbReference type="Proteomes" id="UP000231183">
    <property type="component" value="Unassembled WGS sequence"/>
</dbReference>
<feature type="transmembrane region" description="Helical" evidence="1">
    <location>
        <begin position="278"/>
        <end position="303"/>
    </location>
</feature>
<accession>A0A2M6W3F5</accession>
<evidence type="ECO:0000256" key="1">
    <source>
        <dbReference type="SAM" id="Phobius"/>
    </source>
</evidence>